<feature type="compositionally biased region" description="Low complexity" evidence="1">
    <location>
        <begin position="23"/>
        <end position="37"/>
    </location>
</feature>
<gene>
    <name evidence="4" type="ORF">L687_04375</name>
</gene>
<sequence>MSEQSVRTSEEERIRTVSIPASEAVTETETVSTTSASHPATVRSPRMTLSAPAGNHARRVSRKLAAIGALVVAGTFTVGMTFPAAVVGGQALGAATRYSAPAQAAQVPDDQIQAFVTPGEVRTETLDRQSGFSVASTADIAAVAGIRHFTGSNPVDPDAAVQWPFPVGVPTSSNYGPRGGRQHEGADFTPGEGAEIQAIAGGVVRIATEQGGAFGVTVYIEHVVDGQTVFSRYAHMQYGSLKVFEGQNIGAGQKLGLVGNTGRSFGAHLHLEITTDDGKVNPVAWLQEKTRD</sequence>
<dbReference type="InterPro" id="IPR011055">
    <property type="entry name" value="Dup_hybrid_motif"/>
</dbReference>
<dbReference type="SUPFAM" id="SSF51261">
    <property type="entry name" value="Duplicated hybrid motif"/>
    <property type="match status" value="1"/>
</dbReference>
<keyword evidence="2" id="KW-0472">Membrane</keyword>
<organism evidence="4 5">
    <name type="scientific">Microbacterium maritypicum MF109</name>
    <dbReference type="NCBI Taxonomy" id="1333857"/>
    <lineage>
        <taxon>Bacteria</taxon>
        <taxon>Bacillati</taxon>
        <taxon>Actinomycetota</taxon>
        <taxon>Actinomycetes</taxon>
        <taxon>Micrococcales</taxon>
        <taxon>Microbacteriaceae</taxon>
        <taxon>Microbacterium</taxon>
    </lineage>
</organism>
<dbReference type="PANTHER" id="PTHR21666:SF270">
    <property type="entry name" value="MUREIN HYDROLASE ACTIVATOR ENVC"/>
    <property type="match status" value="1"/>
</dbReference>
<accession>T5KDZ1</accession>
<dbReference type="Proteomes" id="UP000016033">
    <property type="component" value="Unassembled WGS sequence"/>
</dbReference>
<keyword evidence="2" id="KW-0812">Transmembrane</keyword>
<dbReference type="Gene3D" id="2.70.70.10">
    <property type="entry name" value="Glucose Permease (Domain IIA)"/>
    <property type="match status" value="1"/>
</dbReference>
<reference evidence="4 5" key="1">
    <citation type="journal article" date="2013" name="Genome Announc.">
        <title>Whole-genome sequences of five oyster-associated bacteria show potential for crude oil hydrocarbon degradation.</title>
        <authorList>
            <person name="Chauhan A."/>
            <person name="Green S."/>
            <person name="Pathak A."/>
            <person name="Thomas J."/>
            <person name="Venkatramanan R."/>
        </authorList>
    </citation>
    <scope>NUCLEOTIDE SEQUENCE [LARGE SCALE GENOMIC DNA]</scope>
    <source>
        <strain evidence="4 5">MF109</strain>
    </source>
</reference>
<evidence type="ECO:0000256" key="1">
    <source>
        <dbReference type="SAM" id="MobiDB-lite"/>
    </source>
</evidence>
<dbReference type="EMBL" id="ATAO01000206">
    <property type="protein sequence ID" value="EQM74702.1"/>
    <property type="molecule type" value="Genomic_DNA"/>
</dbReference>
<dbReference type="Pfam" id="PF01551">
    <property type="entry name" value="Peptidase_M23"/>
    <property type="match status" value="1"/>
</dbReference>
<feature type="transmembrane region" description="Helical" evidence="2">
    <location>
        <begin position="64"/>
        <end position="86"/>
    </location>
</feature>
<proteinExistence type="predicted"/>
<feature type="domain" description="M23ase beta-sheet core" evidence="3">
    <location>
        <begin position="182"/>
        <end position="282"/>
    </location>
</feature>
<dbReference type="PATRIC" id="fig|1333857.3.peg.2856"/>
<keyword evidence="2" id="KW-1133">Transmembrane helix</keyword>
<protein>
    <recommendedName>
        <fullName evidence="3">M23ase beta-sheet core domain-containing protein</fullName>
    </recommendedName>
</protein>
<name>T5KDZ1_MICMQ</name>
<evidence type="ECO:0000313" key="5">
    <source>
        <dbReference type="Proteomes" id="UP000016033"/>
    </source>
</evidence>
<dbReference type="InterPro" id="IPR050570">
    <property type="entry name" value="Cell_wall_metabolism_enzyme"/>
</dbReference>
<dbReference type="InterPro" id="IPR016047">
    <property type="entry name" value="M23ase_b-sheet_dom"/>
</dbReference>
<evidence type="ECO:0000256" key="2">
    <source>
        <dbReference type="SAM" id="Phobius"/>
    </source>
</evidence>
<dbReference type="CDD" id="cd12797">
    <property type="entry name" value="M23_peptidase"/>
    <property type="match status" value="1"/>
</dbReference>
<dbReference type="AlphaFoldDB" id="T5KDZ1"/>
<feature type="region of interest" description="Disordered" evidence="1">
    <location>
        <begin position="23"/>
        <end position="53"/>
    </location>
</feature>
<evidence type="ECO:0000259" key="3">
    <source>
        <dbReference type="Pfam" id="PF01551"/>
    </source>
</evidence>
<comment type="caution">
    <text evidence="4">The sequence shown here is derived from an EMBL/GenBank/DDBJ whole genome shotgun (WGS) entry which is preliminary data.</text>
</comment>
<dbReference type="PANTHER" id="PTHR21666">
    <property type="entry name" value="PEPTIDASE-RELATED"/>
    <property type="match status" value="1"/>
</dbReference>
<evidence type="ECO:0000313" key="4">
    <source>
        <dbReference type="EMBL" id="EQM74702.1"/>
    </source>
</evidence>
<dbReference type="GO" id="GO:0004222">
    <property type="term" value="F:metalloendopeptidase activity"/>
    <property type="evidence" value="ECO:0007669"/>
    <property type="project" value="TreeGrafter"/>
</dbReference>